<dbReference type="RefSeq" id="WP_089987129.1">
    <property type="nucleotide sequence ID" value="NZ_CP167119.1"/>
</dbReference>
<dbReference type="EMBL" id="FOEL01000019">
    <property type="protein sequence ID" value="SER61684.1"/>
    <property type="molecule type" value="Genomic_DNA"/>
</dbReference>
<gene>
    <name evidence="1" type="ORF">SAMN02787113_04215</name>
</gene>
<reference evidence="1 2" key="1">
    <citation type="submission" date="2016-10" db="EMBL/GenBank/DDBJ databases">
        <authorList>
            <person name="Varghese N."/>
            <person name="Submissions S."/>
        </authorList>
    </citation>
    <scope>NUCLEOTIDE SEQUENCE [LARGE SCALE GENOMIC DNA]</scope>
    <source>
        <strain evidence="1 2">TC-13</strain>
    </source>
</reference>
<sequence length="388" mass="46078">MIDQQYLDRFGEDRYKQSLSVAHVDEEPLFNNHLDVIDMKFLKELGKSDGWSSIIYDLYYYLEMIQRIDFFSKYYFHSFSPKARNIDSLKLVFVHKTHMFVYKALTDKVYVYHQEYFKGLNAERDYLVIVNDNRQLQKYYGEFSLMLSLLNTGHYLYNLDYVLNGHQIRHRKLTTASLEKPVEFVTIPLVLEIALDQEYHLSTTDIKAQPETEFFRRRVSEQNIKGDAVVKKLMSANTHHRILQEFQAAVQDYPGIGLWTFIDNITDVKSGFYRIGETCEFIQPKGKLMYTKMLQEYQDFTNLEGMYYWLFFTFEKSGQDYDDIFLRMGHFAQHLSIIAAKYGLAARGIKNYNDKIIKEKFKLENNEQLGYSLNLFKSWNTSHSIFLK</sequence>
<evidence type="ECO:0000313" key="1">
    <source>
        <dbReference type="EMBL" id="SER61684.1"/>
    </source>
</evidence>
<dbReference type="Proteomes" id="UP000199410">
    <property type="component" value="Unassembled WGS sequence"/>
</dbReference>
<proteinExistence type="predicted"/>
<comment type="caution">
    <text evidence="1">The sequence shown here is derived from an EMBL/GenBank/DDBJ whole genome shotgun (WGS) entry which is preliminary data.</text>
</comment>
<accession>A0A1H9QMK2</accession>
<name>A0A1H9QMK2_9BACI</name>
<evidence type="ECO:0000313" key="2">
    <source>
        <dbReference type="Proteomes" id="UP000199410"/>
    </source>
</evidence>
<dbReference type="AlphaFoldDB" id="A0A1H9QMK2"/>
<organism evidence="1 2">
    <name type="scientific">Lysinibacillus fusiformis</name>
    <dbReference type="NCBI Taxonomy" id="28031"/>
    <lineage>
        <taxon>Bacteria</taxon>
        <taxon>Bacillati</taxon>
        <taxon>Bacillota</taxon>
        <taxon>Bacilli</taxon>
        <taxon>Bacillales</taxon>
        <taxon>Bacillaceae</taxon>
        <taxon>Lysinibacillus</taxon>
    </lineage>
</organism>
<protein>
    <submittedName>
        <fullName evidence="1">Uncharacterized protein</fullName>
    </submittedName>
</protein>